<gene>
    <name evidence="16" type="ORF">FSP39_014990</name>
</gene>
<evidence type="ECO:0000256" key="1">
    <source>
        <dbReference type="ARBA" id="ARBA00004657"/>
    </source>
</evidence>
<evidence type="ECO:0000256" key="14">
    <source>
        <dbReference type="SAM" id="Coils"/>
    </source>
</evidence>
<dbReference type="Gene3D" id="1.20.120.720">
    <property type="entry name" value="Myosin VI head, motor domain, U50 subdomain"/>
    <property type="match status" value="1"/>
</dbReference>
<evidence type="ECO:0000256" key="12">
    <source>
        <dbReference type="ARBA" id="ARBA00038612"/>
    </source>
</evidence>
<dbReference type="FunFam" id="1.20.5.370:FF:000009">
    <property type="entry name" value="Myosin heavy chain, isoform G"/>
    <property type="match status" value="1"/>
</dbReference>
<keyword evidence="4" id="KW-0963">Cytoplasm</keyword>
<evidence type="ECO:0000259" key="15">
    <source>
        <dbReference type="PROSITE" id="PS51456"/>
    </source>
</evidence>
<dbReference type="SUPFAM" id="SSF90257">
    <property type="entry name" value="Myosin rod fragments"/>
    <property type="match status" value="5"/>
</dbReference>
<dbReference type="Proteomes" id="UP001186944">
    <property type="component" value="Unassembled WGS sequence"/>
</dbReference>
<dbReference type="Gene3D" id="1.20.5.340">
    <property type="match status" value="4"/>
</dbReference>
<dbReference type="Pfam" id="PF00063">
    <property type="entry name" value="Myosin_head"/>
    <property type="match status" value="1"/>
</dbReference>
<dbReference type="SMART" id="SM00242">
    <property type="entry name" value="MYSc"/>
    <property type="match status" value="1"/>
</dbReference>
<keyword evidence="5 13" id="KW-0547">Nucleotide-binding</keyword>
<dbReference type="GO" id="GO:0030016">
    <property type="term" value="C:myofibril"/>
    <property type="evidence" value="ECO:0007669"/>
    <property type="project" value="UniProtKB-SubCell"/>
</dbReference>
<dbReference type="GO" id="GO:0016459">
    <property type="term" value="C:myosin complex"/>
    <property type="evidence" value="ECO:0007669"/>
    <property type="project" value="UniProtKB-KW"/>
</dbReference>
<keyword evidence="11 13" id="KW-0009">Actin-binding</keyword>
<dbReference type="Gene3D" id="1.20.5.4820">
    <property type="match status" value="1"/>
</dbReference>
<evidence type="ECO:0000256" key="11">
    <source>
        <dbReference type="ARBA" id="ARBA00023203"/>
    </source>
</evidence>
<comment type="similarity">
    <text evidence="2 13">Belongs to the TRAFAC class myosin-kinesin ATPase superfamily. Myosin family.</text>
</comment>
<evidence type="ECO:0000313" key="17">
    <source>
        <dbReference type="Proteomes" id="UP001186944"/>
    </source>
</evidence>
<accession>A0AA88XZ24</accession>
<dbReference type="FunFam" id="3.40.850.10:FF:000101">
    <property type="entry name" value="Slow myosin heavy chain 2"/>
    <property type="match status" value="1"/>
</dbReference>
<name>A0AA88XZ24_PINIB</name>
<dbReference type="FunFam" id="1.10.10.820:FF:000001">
    <property type="entry name" value="Myosin heavy chain"/>
    <property type="match status" value="1"/>
</dbReference>
<feature type="binding site" evidence="13">
    <location>
        <begin position="135"/>
        <end position="142"/>
    </location>
    <ligand>
        <name>ATP</name>
        <dbReference type="ChEBI" id="CHEBI:30616"/>
    </ligand>
</feature>
<evidence type="ECO:0000256" key="10">
    <source>
        <dbReference type="ARBA" id="ARBA00023179"/>
    </source>
</evidence>
<feature type="region of interest" description="Actin-binding" evidence="13">
    <location>
        <begin position="644"/>
        <end position="666"/>
    </location>
</feature>
<keyword evidence="6 13" id="KW-0067">ATP-binding</keyword>
<evidence type="ECO:0000256" key="8">
    <source>
        <dbReference type="ARBA" id="ARBA00023123"/>
    </source>
</evidence>
<dbReference type="PANTHER" id="PTHR13140:SF857">
    <property type="entry name" value="MYOSIN-11"/>
    <property type="match status" value="1"/>
</dbReference>
<evidence type="ECO:0000256" key="7">
    <source>
        <dbReference type="ARBA" id="ARBA00023054"/>
    </source>
</evidence>
<evidence type="ECO:0000256" key="13">
    <source>
        <dbReference type="PROSITE-ProRule" id="PRU00782"/>
    </source>
</evidence>
<organism evidence="16 17">
    <name type="scientific">Pinctada imbricata</name>
    <name type="common">Atlantic pearl-oyster</name>
    <name type="synonym">Pinctada martensii</name>
    <dbReference type="NCBI Taxonomy" id="66713"/>
    <lineage>
        <taxon>Eukaryota</taxon>
        <taxon>Metazoa</taxon>
        <taxon>Spiralia</taxon>
        <taxon>Lophotrochozoa</taxon>
        <taxon>Mollusca</taxon>
        <taxon>Bivalvia</taxon>
        <taxon>Autobranchia</taxon>
        <taxon>Pteriomorphia</taxon>
        <taxon>Pterioida</taxon>
        <taxon>Pterioidea</taxon>
        <taxon>Pteriidae</taxon>
        <taxon>Pinctada</taxon>
    </lineage>
</organism>
<feature type="coiled-coil region" evidence="14">
    <location>
        <begin position="827"/>
        <end position="1571"/>
    </location>
</feature>
<dbReference type="Gene3D" id="1.20.5.1160">
    <property type="entry name" value="Vasodilator-stimulated phosphoprotein"/>
    <property type="match status" value="1"/>
</dbReference>
<dbReference type="InterPro" id="IPR027417">
    <property type="entry name" value="P-loop_NTPase"/>
</dbReference>
<keyword evidence="17" id="KW-1185">Reference proteome</keyword>
<comment type="subcellular location">
    <subcellularLocation>
        <location evidence="1">Cytoplasm</location>
        <location evidence="1">Myofibril</location>
    </subcellularLocation>
</comment>
<dbReference type="PROSITE" id="PS51456">
    <property type="entry name" value="MYOSIN_MOTOR"/>
    <property type="match status" value="1"/>
</dbReference>
<keyword evidence="3" id="KW-0787">Thick filament</keyword>
<dbReference type="FunFam" id="1.20.5.340:FF:000019">
    <property type="entry name" value="Myosin heavy chain, isoform G"/>
    <property type="match status" value="1"/>
</dbReference>
<reference evidence="16" key="1">
    <citation type="submission" date="2019-08" db="EMBL/GenBank/DDBJ databases">
        <title>The improved chromosome-level genome for the pearl oyster Pinctada fucata martensii using PacBio sequencing and Hi-C.</title>
        <authorList>
            <person name="Zheng Z."/>
        </authorList>
    </citation>
    <scope>NUCLEOTIDE SEQUENCE</scope>
    <source>
        <strain evidence="16">ZZ-2019</strain>
        <tissue evidence="16">Adductor muscle</tissue>
    </source>
</reference>
<dbReference type="FunFam" id="1.20.5.340:FF:000006">
    <property type="entry name" value="Myosin heavy chain"/>
    <property type="match status" value="1"/>
</dbReference>
<keyword evidence="7 14" id="KW-0175">Coiled coil</keyword>
<dbReference type="GO" id="GO:0016020">
    <property type="term" value="C:membrane"/>
    <property type="evidence" value="ECO:0007669"/>
    <property type="project" value="TreeGrafter"/>
</dbReference>
<protein>
    <recommendedName>
        <fullName evidence="15">Myosin motor domain-containing protein</fullName>
    </recommendedName>
</protein>
<comment type="caution">
    <text evidence="16">The sequence shown here is derived from an EMBL/GenBank/DDBJ whole genome shotgun (WGS) entry which is preliminary data.</text>
</comment>
<dbReference type="GO" id="GO:0005524">
    <property type="term" value="F:ATP binding"/>
    <property type="evidence" value="ECO:0007669"/>
    <property type="project" value="UniProtKB-UniRule"/>
</dbReference>
<keyword evidence="9 13" id="KW-0505">Motor protein</keyword>
<dbReference type="GO" id="GO:0032982">
    <property type="term" value="C:myosin filament"/>
    <property type="evidence" value="ECO:0007669"/>
    <property type="project" value="UniProtKB-KW"/>
</dbReference>
<dbReference type="FunFam" id="1.20.58.530:FF:000001">
    <property type="entry name" value="Myosin heavy chain"/>
    <property type="match status" value="1"/>
</dbReference>
<dbReference type="CDD" id="cd01377">
    <property type="entry name" value="MYSc_class_II"/>
    <property type="match status" value="1"/>
</dbReference>
<evidence type="ECO:0000256" key="3">
    <source>
        <dbReference type="ARBA" id="ARBA00022433"/>
    </source>
</evidence>
<dbReference type="GO" id="GO:0051015">
    <property type="term" value="F:actin filament binding"/>
    <property type="evidence" value="ECO:0007669"/>
    <property type="project" value="TreeGrafter"/>
</dbReference>
<comment type="subunit">
    <text evidence="12">Muscle myosin is a hexameric protein that consists of 2 heavy chain subunits (MHC), 2 alkali light chain subunits (MLC) and 2 regulatory light chain subunits (MLC-2).</text>
</comment>
<keyword evidence="10" id="KW-0514">Muscle protein</keyword>
<dbReference type="SUPFAM" id="SSF52540">
    <property type="entry name" value="P-loop containing nucleoside triphosphate hydrolases"/>
    <property type="match status" value="2"/>
</dbReference>
<dbReference type="FunFam" id="1.20.5.370:FF:000008">
    <property type="entry name" value="Myosin heavy chain"/>
    <property type="match status" value="1"/>
</dbReference>
<dbReference type="Pfam" id="PF01576">
    <property type="entry name" value="Myosin_tail_1"/>
    <property type="match status" value="1"/>
</dbReference>
<dbReference type="PROSITE" id="PS50096">
    <property type="entry name" value="IQ"/>
    <property type="match status" value="1"/>
</dbReference>
<evidence type="ECO:0000256" key="5">
    <source>
        <dbReference type="ARBA" id="ARBA00022741"/>
    </source>
</evidence>
<dbReference type="SMART" id="SM00015">
    <property type="entry name" value="IQ"/>
    <property type="match status" value="1"/>
</dbReference>
<evidence type="ECO:0000313" key="16">
    <source>
        <dbReference type="EMBL" id="KAK3090831.1"/>
    </source>
</evidence>
<dbReference type="PANTHER" id="PTHR13140">
    <property type="entry name" value="MYOSIN"/>
    <property type="match status" value="1"/>
</dbReference>
<feature type="domain" description="Myosin motor" evidence="15">
    <location>
        <begin position="42"/>
        <end position="766"/>
    </location>
</feature>
<dbReference type="PRINTS" id="PR00193">
    <property type="entry name" value="MYOSINHEAVY"/>
</dbReference>
<dbReference type="InterPro" id="IPR001609">
    <property type="entry name" value="Myosin_head_motor_dom-like"/>
</dbReference>
<dbReference type="FunFam" id="1.20.120.720:FF:000001">
    <property type="entry name" value="Myosin heavy chain, muscle"/>
    <property type="match status" value="1"/>
</dbReference>
<dbReference type="EMBL" id="VSWD01000010">
    <property type="protein sequence ID" value="KAK3090831.1"/>
    <property type="molecule type" value="Genomic_DNA"/>
</dbReference>
<evidence type="ECO:0000256" key="2">
    <source>
        <dbReference type="ARBA" id="ARBA00008314"/>
    </source>
</evidence>
<dbReference type="InterPro" id="IPR036961">
    <property type="entry name" value="Kinesin_motor_dom_sf"/>
</dbReference>
<sequence length="1610" mass="186348">MTDWSQDPDFQYLAVDRKKLQKEQDRVVKKDDIQQMNPPKFEKIDDMANLTYLNEASVLNNLRQRYYTGMIYTYSGLFCVAINPYRRLPIYTDSIIAKYRGKRRAEMPPHLFSIADNAYQFMVQDRENQSMLITGESGAGKTENTKKVIQYFAHVAASLQKKDDEEKKDSKKGSLEDQIIQANPVLEAYGNAKTTRNNNSSRFGNLEDQIIQANPVLEAFGNAKTIRNNNSSRFGKFIRIHFGPTGKIAGADIETYLLEKSRVTFQQPAERDYHIFYQLLSNAFPERNEKLLVQPDPGLFSFINQGALTVDTIDDVEEMKITDEAFDILGFTQEEKHSMYRCTTAIMHMGEMRFKQRPREEQAEADGTAEAEKVAFLLGINAGDLLKCLLKPKIKVGNEIVTQGRNKDQVVYSVGALAKSLYDRMFKWLVMRVNKTLDTKAKRNYFIGVLDIAGFEIFAFNSFEQLCINYTNERLQQFFNHHMFILEQEEYKKEGIQWEFIDFGMDLQACIDLIEKPMGILSLLEEECMFPKATDHTFKEKLYANHMGKSPNFARPGKSSKPGVPAPHFDLHHYAGSVPYNIDGWLEKNKDPINETVVELLSHSKEHLVQTLFAPPADAGDVTTKKKKKSSAFQTISALHRESLNKLMKNLYSTHPHFVRCIIPNEFKQPGVIDAHLVLNQLQCNGVLEGIRICRKGFPSRVIYSEFKQRYSILAPNAIPQGFADGKIVTEKILLALQLDPAEYRLGNTKVFFKAGVLGMLEEMRDERLGKIITMFQAHIRGYLMRKSYKKLQDQRIGLSVIQRNIRKWLVLRNWQWWKLYSKVKPLLNIARAEEEMKKKLEEMEKMKEELQKCERIKKELEEQNVTLLEQKNDIYLQLQTEQDNLVDAEERIEKLVNQKVDLEGQLKEMEERLLDEEDAAAELEQIKKKIENENDELKKDIEDLENSLAKAEQEKSTRDNQIKTLQDEMAQQDDMIAKLNKEKKSMDETQKKTMAALQAEEDKVNHLNKLKQKLEQTLDDLEDNLEREKKIRGDVEKAKRKLEQDLKATQGEVEDLERIKRDLEEHLKKKDNEIANLNSRLEDEQSLVAQLQRKIKELLARIEELEEELEAERAARSKVEKQRADLSRELEDLSERLEEAGGATSAQIELNKKREQELLKLRRDLEEQTLQHEAQVSALRKKQQDAANEMADQIDQLQKIKSRVEKEKGQIKSELDDVQAQVQHVNKSKAQVDKVTKQLEGQLSDANAKIEEQNRVIADLTNQRTRFQSEANDLAAQLEDAESRASQLAREKQALQQQLEEARNNLEEETRARQKMQADVRNLQADLDSVREQLEEEQESKADVLRQLSKANNEVQMWRAKFEGEGTARAEELEEAKRKLIAKLQEAEQNAETAEAKVAGLEKAKARLQGEMEDLMIDVERANANANSLEKKQRAFDKTIAEWQAKVNDLQAELENAQKEARGYSAELFRVKAQYEESQDSIESLRRENKNLADEIHELTDQLKRRLEMEKEELQAALEEAEAALEQEEAKVMRAQLEISTVRQEIDRRLHEKEEEFDNTRRNHQRAMDSMQASLEAEAKGKAEAMRIKKKLRTGHQRVRDCLRCRQSW</sequence>
<dbReference type="GO" id="GO:0000146">
    <property type="term" value="F:microfilament motor activity"/>
    <property type="evidence" value="ECO:0007669"/>
    <property type="project" value="TreeGrafter"/>
</dbReference>
<dbReference type="GO" id="GO:0007015">
    <property type="term" value="P:actin filament organization"/>
    <property type="evidence" value="ECO:0007669"/>
    <property type="project" value="TreeGrafter"/>
</dbReference>
<dbReference type="InterPro" id="IPR014751">
    <property type="entry name" value="XRCC4-like_C"/>
</dbReference>
<dbReference type="InterPro" id="IPR000048">
    <property type="entry name" value="IQ_motif_EF-hand-BS"/>
</dbReference>
<dbReference type="Gene3D" id="1.20.5.370">
    <property type="match status" value="2"/>
</dbReference>
<dbReference type="FunFam" id="1.20.5.4820:FF:000002">
    <property type="entry name" value="Myosin heavy chain 10"/>
    <property type="match status" value="1"/>
</dbReference>
<dbReference type="FunFam" id="1.20.5.340:FF:000025">
    <property type="entry name" value="Myosin heavy chain, isoform G"/>
    <property type="match status" value="1"/>
</dbReference>
<dbReference type="InterPro" id="IPR002928">
    <property type="entry name" value="Myosin_tail"/>
</dbReference>
<dbReference type="Pfam" id="PF00612">
    <property type="entry name" value="IQ"/>
    <property type="match status" value="1"/>
</dbReference>
<evidence type="ECO:0000256" key="9">
    <source>
        <dbReference type="ARBA" id="ARBA00023175"/>
    </source>
</evidence>
<dbReference type="Gene3D" id="1.20.58.530">
    <property type="match status" value="1"/>
</dbReference>
<evidence type="ECO:0000256" key="4">
    <source>
        <dbReference type="ARBA" id="ARBA00022490"/>
    </source>
</evidence>
<evidence type="ECO:0000256" key="6">
    <source>
        <dbReference type="ARBA" id="ARBA00022840"/>
    </source>
</evidence>
<proteinExistence type="inferred from homology"/>
<dbReference type="Gene3D" id="3.40.850.10">
    <property type="entry name" value="Kinesin motor domain"/>
    <property type="match status" value="3"/>
</dbReference>
<keyword evidence="8 13" id="KW-0518">Myosin</keyword>